<evidence type="ECO:0000259" key="7">
    <source>
        <dbReference type="Pfam" id="PF01850"/>
    </source>
</evidence>
<feature type="domain" description="PIN" evidence="7">
    <location>
        <begin position="12"/>
        <end position="132"/>
    </location>
</feature>
<dbReference type="EC" id="3.1.-.-" evidence="6"/>
<protein>
    <recommendedName>
        <fullName evidence="6">Ribonuclease VapC</fullName>
        <shortName evidence="6">RNase VapC</shortName>
        <ecNumber evidence="6">3.1.-.-</ecNumber>
    </recommendedName>
    <alternativeName>
        <fullName evidence="6">Toxin VapC</fullName>
    </alternativeName>
</protein>
<keyword evidence="9" id="KW-1185">Reference proteome</keyword>
<evidence type="ECO:0000256" key="2">
    <source>
        <dbReference type="ARBA" id="ARBA00022722"/>
    </source>
</evidence>
<evidence type="ECO:0000256" key="5">
    <source>
        <dbReference type="ARBA" id="ARBA00022842"/>
    </source>
</evidence>
<name>A0A327KR33_9BRAD</name>
<evidence type="ECO:0000313" key="8">
    <source>
        <dbReference type="EMBL" id="RAI40386.1"/>
    </source>
</evidence>
<keyword evidence="3 6" id="KW-0479">Metal-binding</keyword>
<dbReference type="GO" id="GO:0004540">
    <property type="term" value="F:RNA nuclease activity"/>
    <property type="evidence" value="ECO:0007669"/>
    <property type="project" value="InterPro"/>
</dbReference>
<feature type="binding site" evidence="6">
    <location>
        <position position="14"/>
    </location>
    <ligand>
        <name>Mg(2+)</name>
        <dbReference type="ChEBI" id="CHEBI:18420"/>
    </ligand>
</feature>
<keyword evidence="6" id="KW-0800">Toxin</keyword>
<evidence type="ECO:0000256" key="6">
    <source>
        <dbReference type="HAMAP-Rule" id="MF_00265"/>
    </source>
</evidence>
<accession>A0A327KR33</accession>
<keyword evidence="5 6" id="KW-0460">Magnesium</keyword>
<comment type="caution">
    <text evidence="8">The sequence shown here is derived from an EMBL/GenBank/DDBJ whole genome shotgun (WGS) entry which is preliminary data.</text>
</comment>
<dbReference type="InterPro" id="IPR022907">
    <property type="entry name" value="VapC_family"/>
</dbReference>
<dbReference type="GO" id="GO:0090729">
    <property type="term" value="F:toxin activity"/>
    <property type="evidence" value="ECO:0007669"/>
    <property type="project" value="UniProtKB-KW"/>
</dbReference>
<dbReference type="PANTHER" id="PTHR35901">
    <property type="entry name" value="RIBONUCLEASE VAPC3"/>
    <property type="match status" value="1"/>
</dbReference>
<dbReference type="Gene3D" id="3.40.50.1010">
    <property type="entry name" value="5'-nuclease"/>
    <property type="match status" value="1"/>
</dbReference>
<dbReference type="InterPro" id="IPR002716">
    <property type="entry name" value="PIN_dom"/>
</dbReference>
<proteinExistence type="inferred from homology"/>
<keyword evidence="1 6" id="KW-1277">Toxin-antitoxin system</keyword>
<dbReference type="OrthoDB" id="1524147at2"/>
<evidence type="ECO:0000256" key="4">
    <source>
        <dbReference type="ARBA" id="ARBA00022801"/>
    </source>
</evidence>
<dbReference type="PANTHER" id="PTHR35901:SF1">
    <property type="entry name" value="EXONUCLEASE VAPC9"/>
    <property type="match status" value="1"/>
</dbReference>
<keyword evidence="2 6" id="KW-0540">Nuclease</keyword>
<dbReference type="Pfam" id="PF01850">
    <property type="entry name" value="PIN"/>
    <property type="match status" value="1"/>
</dbReference>
<dbReference type="Proteomes" id="UP000248863">
    <property type="component" value="Unassembled WGS sequence"/>
</dbReference>
<organism evidence="8 9">
    <name type="scientific">Rhodoplanes elegans</name>
    <dbReference type="NCBI Taxonomy" id="29408"/>
    <lineage>
        <taxon>Bacteria</taxon>
        <taxon>Pseudomonadati</taxon>
        <taxon>Pseudomonadota</taxon>
        <taxon>Alphaproteobacteria</taxon>
        <taxon>Hyphomicrobiales</taxon>
        <taxon>Nitrobacteraceae</taxon>
        <taxon>Rhodoplanes</taxon>
    </lineage>
</organism>
<dbReference type="EMBL" id="NPEU01000042">
    <property type="protein sequence ID" value="RAI40386.1"/>
    <property type="molecule type" value="Genomic_DNA"/>
</dbReference>
<reference evidence="8 9" key="1">
    <citation type="submission" date="2017-07" db="EMBL/GenBank/DDBJ databases">
        <title>Draft Genome Sequences of Select Purple Nonsulfur Bacteria.</title>
        <authorList>
            <person name="Lasarre B."/>
            <person name="Mckinlay J.B."/>
        </authorList>
    </citation>
    <scope>NUCLEOTIDE SEQUENCE [LARGE SCALE GENOMIC DNA]</scope>
    <source>
        <strain evidence="8 9">DSM 11907</strain>
    </source>
</reference>
<comment type="similarity">
    <text evidence="6">Belongs to the PINc/VapC protein family.</text>
</comment>
<gene>
    <name evidence="6" type="primary">vapC</name>
    <name evidence="8" type="ORF">CH338_06430</name>
</gene>
<keyword evidence="4 6" id="KW-0378">Hydrolase</keyword>
<dbReference type="AlphaFoldDB" id="A0A327KR33"/>
<evidence type="ECO:0000256" key="3">
    <source>
        <dbReference type="ARBA" id="ARBA00022723"/>
    </source>
</evidence>
<dbReference type="GO" id="GO:0000287">
    <property type="term" value="F:magnesium ion binding"/>
    <property type="evidence" value="ECO:0007669"/>
    <property type="project" value="UniProtKB-UniRule"/>
</dbReference>
<dbReference type="InterPro" id="IPR044153">
    <property type="entry name" value="PIN_Pae0151-like"/>
</dbReference>
<evidence type="ECO:0000313" key="9">
    <source>
        <dbReference type="Proteomes" id="UP000248863"/>
    </source>
</evidence>
<dbReference type="InterPro" id="IPR051619">
    <property type="entry name" value="TypeII_TA_RNase_PINc/VapC"/>
</dbReference>
<dbReference type="InterPro" id="IPR029060">
    <property type="entry name" value="PIN-like_dom_sf"/>
</dbReference>
<dbReference type="HAMAP" id="MF_00265">
    <property type="entry name" value="VapC_Nob1"/>
    <property type="match status" value="1"/>
</dbReference>
<comment type="function">
    <text evidence="6">Toxic component of a toxin-antitoxin (TA) system. An RNase.</text>
</comment>
<feature type="binding site" evidence="6">
    <location>
        <position position="107"/>
    </location>
    <ligand>
        <name>Mg(2+)</name>
        <dbReference type="ChEBI" id="CHEBI:18420"/>
    </ligand>
</feature>
<dbReference type="SUPFAM" id="SSF88723">
    <property type="entry name" value="PIN domain-like"/>
    <property type="match status" value="1"/>
</dbReference>
<sequence>MGARRGLGVILVVDASVAAHRLLRLARAEEADRLLGHGQNHLIAPDLVVAEIASVIWKLWKFEGLDESLAHEMLAMAPSGFDELVPCSALTERALSIAIALGHSVYDCFYVALAEQREAKLVSFDERLRRVCLPTCYASLFLPTT</sequence>
<evidence type="ECO:0000256" key="1">
    <source>
        <dbReference type="ARBA" id="ARBA00022649"/>
    </source>
</evidence>
<dbReference type="GO" id="GO:0016787">
    <property type="term" value="F:hydrolase activity"/>
    <property type="evidence" value="ECO:0007669"/>
    <property type="project" value="UniProtKB-KW"/>
</dbReference>
<comment type="cofactor">
    <cofactor evidence="6">
        <name>Mg(2+)</name>
        <dbReference type="ChEBI" id="CHEBI:18420"/>
    </cofactor>
</comment>
<dbReference type="CDD" id="cd09873">
    <property type="entry name" value="PIN_Pae0151-like"/>
    <property type="match status" value="1"/>
</dbReference>